<dbReference type="EMBL" id="JANKBY010000001">
    <property type="protein sequence ID" value="MCR1821185.1"/>
    <property type="molecule type" value="Genomic_DNA"/>
</dbReference>
<evidence type="ECO:0000313" key="2">
    <source>
        <dbReference type="EMBL" id="MCR1821185.1"/>
    </source>
</evidence>
<keyword evidence="3" id="KW-1185">Reference proteome</keyword>
<dbReference type="AlphaFoldDB" id="A0A9X2M812"/>
<name>A0A9X2M812_9FIRM</name>
<keyword evidence="1" id="KW-0472">Membrane</keyword>
<sequence>MNTKDIVLIGLLAALLKSVQAILSFLPNIEIVSLLILIFAIRLGTKRTIYITVLFSTLNIMIWGFNLATIGYFFVWSGYAVVCGFLKNLLKKDINVAIFLGIYGLVFGGLFALIYLPMGYSYALSYWINGFIFDLVHGVSNFIVGLWAFTPVLNGFDRAMKTVYKKSYSTQ</sequence>
<reference evidence="2" key="1">
    <citation type="submission" date="2022-07" db="EMBL/GenBank/DDBJ databases">
        <title>Enhanced cultured diversity of the mouse gut microbiota enables custom-made synthetic communities.</title>
        <authorList>
            <person name="Afrizal A."/>
        </authorList>
    </citation>
    <scope>NUCLEOTIDE SEQUENCE</scope>
    <source>
        <strain evidence="2">DSM 29186</strain>
    </source>
</reference>
<dbReference type="Gene3D" id="1.10.1760.20">
    <property type="match status" value="1"/>
</dbReference>
<feature type="transmembrane region" description="Helical" evidence="1">
    <location>
        <begin position="135"/>
        <end position="156"/>
    </location>
</feature>
<accession>A0A9X2M812</accession>
<keyword evidence="1" id="KW-0812">Transmembrane</keyword>
<keyword evidence="1" id="KW-1133">Transmembrane helix</keyword>
<proteinExistence type="predicted"/>
<evidence type="ECO:0000313" key="3">
    <source>
        <dbReference type="Proteomes" id="UP001140817"/>
    </source>
</evidence>
<protein>
    <recommendedName>
        <fullName evidence="4">Energy-coupling factor transport system substrate-specific component</fullName>
    </recommendedName>
</protein>
<feature type="transmembrane region" description="Helical" evidence="1">
    <location>
        <begin position="94"/>
        <end position="115"/>
    </location>
</feature>
<evidence type="ECO:0008006" key="4">
    <source>
        <dbReference type="Google" id="ProtNLM"/>
    </source>
</evidence>
<dbReference type="Proteomes" id="UP001140817">
    <property type="component" value="Unassembled WGS sequence"/>
</dbReference>
<dbReference type="RefSeq" id="WP_074079806.1">
    <property type="nucleotide sequence ID" value="NZ_JANKBY010000001.1"/>
</dbReference>
<feature type="transmembrane region" description="Helical" evidence="1">
    <location>
        <begin position="60"/>
        <end position="82"/>
    </location>
</feature>
<evidence type="ECO:0000256" key="1">
    <source>
        <dbReference type="SAM" id="Phobius"/>
    </source>
</evidence>
<organism evidence="2 3">
    <name type="scientific">Terrisporobacter muris</name>
    <dbReference type="NCBI Taxonomy" id="2963284"/>
    <lineage>
        <taxon>Bacteria</taxon>
        <taxon>Bacillati</taxon>
        <taxon>Bacillota</taxon>
        <taxon>Clostridia</taxon>
        <taxon>Peptostreptococcales</taxon>
        <taxon>Peptostreptococcaceae</taxon>
        <taxon>Terrisporobacter</taxon>
    </lineage>
</organism>
<gene>
    <name evidence="2" type="ORF">NSA58_00160</name>
</gene>
<comment type="caution">
    <text evidence="2">The sequence shown here is derived from an EMBL/GenBank/DDBJ whole genome shotgun (WGS) entry which is preliminary data.</text>
</comment>